<keyword evidence="5 15" id="KW-0812">Transmembrane</keyword>
<evidence type="ECO:0000256" key="5">
    <source>
        <dbReference type="ARBA" id="ARBA00022692"/>
    </source>
</evidence>
<evidence type="ECO:0000256" key="7">
    <source>
        <dbReference type="ARBA" id="ARBA00022840"/>
    </source>
</evidence>
<gene>
    <name evidence="17" type="ORF">N4T19_09205</name>
</gene>
<dbReference type="InterPro" id="IPR017911">
    <property type="entry name" value="MacB-like_ATP-bd"/>
</dbReference>
<dbReference type="Proteomes" id="UP001058290">
    <property type="component" value="Chromosome"/>
</dbReference>
<evidence type="ECO:0000256" key="14">
    <source>
        <dbReference type="SAM" id="MobiDB-lite"/>
    </source>
</evidence>
<organism evidence="17 18">
    <name type="scientific">Comamonas squillarum</name>
    <dbReference type="NCBI Taxonomy" id="2977320"/>
    <lineage>
        <taxon>Bacteria</taxon>
        <taxon>Pseudomonadati</taxon>
        <taxon>Pseudomonadota</taxon>
        <taxon>Betaproteobacteria</taxon>
        <taxon>Burkholderiales</taxon>
        <taxon>Comamonadaceae</taxon>
        <taxon>Comamonas</taxon>
    </lineage>
</organism>
<dbReference type="PROSITE" id="PS00211">
    <property type="entry name" value="ABC_TRANSPORTER_1"/>
    <property type="match status" value="1"/>
</dbReference>
<comment type="similarity">
    <text evidence="12">Belongs to the ABC transporter superfamily. Macrolide exporter (TC 3.A.1.122) family.</text>
</comment>
<evidence type="ECO:0000256" key="6">
    <source>
        <dbReference type="ARBA" id="ARBA00022741"/>
    </source>
</evidence>
<feature type="transmembrane region" description="Helical" evidence="15">
    <location>
        <begin position="308"/>
        <end position="328"/>
    </location>
</feature>
<evidence type="ECO:0000259" key="16">
    <source>
        <dbReference type="PROSITE" id="PS50893"/>
    </source>
</evidence>
<keyword evidence="2" id="KW-0813">Transport</keyword>
<dbReference type="InterPro" id="IPR025857">
    <property type="entry name" value="MacB_PCD"/>
</dbReference>
<dbReference type="Pfam" id="PF00005">
    <property type="entry name" value="ABC_tran"/>
    <property type="match status" value="1"/>
</dbReference>
<dbReference type="InterPro" id="IPR003838">
    <property type="entry name" value="ABC3_permease_C"/>
</dbReference>
<keyword evidence="18" id="KW-1185">Reference proteome</keyword>
<feature type="transmembrane region" description="Helical" evidence="15">
    <location>
        <begin position="642"/>
        <end position="664"/>
    </location>
</feature>
<keyword evidence="8" id="KW-1278">Translocase</keyword>
<keyword evidence="6" id="KW-0547">Nucleotide-binding</keyword>
<evidence type="ECO:0000256" key="13">
    <source>
        <dbReference type="ARBA" id="ARBA00041199"/>
    </source>
</evidence>
<dbReference type="SUPFAM" id="SSF52540">
    <property type="entry name" value="P-loop containing nucleoside triphosphate hydrolases"/>
    <property type="match status" value="1"/>
</dbReference>
<dbReference type="SMART" id="SM00382">
    <property type="entry name" value="AAA"/>
    <property type="match status" value="1"/>
</dbReference>
<evidence type="ECO:0000256" key="3">
    <source>
        <dbReference type="ARBA" id="ARBA00022475"/>
    </source>
</evidence>
<evidence type="ECO:0000256" key="1">
    <source>
        <dbReference type="ARBA" id="ARBA00004429"/>
    </source>
</evidence>
<evidence type="ECO:0000313" key="18">
    <source>
        <dbReference type="Proteomes" id="UP001058290"/>
    </source>
</evidence>
<sequence length="681" mass="71756">MVSDAADPQQPLIALRGIRKHYGDPASGQPLVTVLHGIDLDIDAGEFVAIVGSSGSGKSTLMNILGCLDRPSGGSYHFQGQDVAQFDSDALAWLRREAFGFVFQGYHLIASESASENVEMPAIYSGLPKGERVQRAQALLQRLGLGERLGNRPNQLSGGQQQRVSIARALMNGGHIILADEPTGALDSHSGAEVMALLRELAAAGHTIILITHDRDVAAQAQRVIEISDGRIVGDSASQAEAAPAAAGAAASADTSTTSSTVASDSTRMQLAPVPQGGSASAAPLVAELLEAARSAWRGMRMNRVRTSLTLLGIVIGVVSVIVMLAIGEGARRKVVEQMGTMGTAILYMGSKPPATGGPAGQITEEDLAAVRELPEIRRVMPVIGDPITVRYGNADKQVYVFASSQEMPLVHHWKPKLGRYYTDTEDRDLAPLVVLGHKAHQHFFPDTPNPLGRQLIIGTSAFEVIGVMSERGADSGAQNYDDMVFIPYQSGRARVYQAQTQPDYVVVEAMSSDVVNEAEAAMHRVLLARHGGREDFGIGNAAARIQAEAATRQSMAVMLGLIAAVSLVVGGIGVMNVMLMTVRERTREIGIRMAVGARQSDILRQFLTEASLVTLSGGTVGLVVGALVGAVLVLAGVPVVFSIRAMAGAFACAVVTGLVFGYMPAKTAARLDPVRALAGE</sequence>
<keyword evidence="11" id="KW-0046">Antibiotic resistance</keyword>
<feature type="region of interest" description="Disordered" evidence="14">
    <location>
        <begin position="247"/>
        <end position="279"/>
    </location>
</feature>
<reference evidence="17" key="1">
    <citation type="submission" date="2022-09" db="EMBL/GenBank/DDBJ databases">
        <title>Bacterial diversity in gut of crayfish and pufferfish.</title>
        <authorList>
            <person name="Huang Y."/>
        </authorList>
    </citation>
    <scope>NUCLEOTIDE SEQUENCE</scope>
    <source>
        <strain evidence="17">PR12</strain>
    </source>
</reference>
<feature type="domain" description="ABC transporter" evidence="16">
    <location>
        <begin position="13"/>
        <end position="254"/>
    </location>
</feature>
<keyword evidence="10 15" id="KW-0472">Membrane</keyword>
<feature type="transmembrane region" description="Helical" evidence="15">
    <location>
        <begin position="613"/>
        <end position="636"/>
    </location>
</feature>
<evidence type="ECO:0000256" key="11">
    <source>
        <dbReference type="ARBA" id="ARBA00023251"/>
    </source>
</evidence>
<dbReference type="PANTHER" id="PTHR30572:SF14">
    <property type="entry name" value="MACROLIDE EXPORT ATP-BINDING_PERMEASE PROTEIN MACB"/>
    <property type="match status" value="1"/>
</dbReference>
<name>A0ABY6A5S7_9BURK</name>
<dbReference type="PANTHER" id="PTHR30572">
    <property type="entry name" value="MEMBRANE COMPONENT OF TRANSPORTER-RELATED"/>
    <property type="match status" value="1"/>
</dbReference>
<dbReference type="InterPro" id="IPR017871">
    <property type="entry name" value="ABC_transporter-like_CS"/>
</dbReference>
<evidence type="ECO:0000313" key="17">
    <source>
        <dbReference type="EMBL" id="UXC20264.1"/>
    </source>
</evidence>
<dbReference type="InterPro" id="IPR003439">
    <property type="entry name" value="ABC_transporter-like_ATP-bd"/>
</dbReference>
<evidence type="ECO:0000256" key="10">
    <source>
        <dbReference type="ARBA" id="ARBA00023136"/>
    </source>
</evidence>
<dbReference type="CDD" id="cd03255">
    <property type="entry name" value="ABC_MJ0796_LolCDE_FtsE"/>
    <property type="match status" value="1"/>
</dbReference>
<evidence type="ECO:0000256" key="2">
    <source>
        <dbReference type="ARBA" id="ARBA00022448"/>
    </source>
</evidence>
<dbReference type="Gene3D" id="3.40.50.300">
    <property type="entry name" value="P-loop containing nucleotide triphosphate hydrolases"/>
    <property type="match status" value="1"/>
</dbReference>
<protein>
    <recommendedName>
        <fullName evidence="13">Pyoverdine export ATP-binding/permease protein PvdT</fullName>
    </recommendedName>
</protein>
<dbReference type="EMBL" id="CP104377">
    <property type="protein sequence ID" value="UXC20264.1"/>
    <property type="molecule type" value="Genomic_DNA"/>
</dbReference>
<keyword evidence="9 15" id="KW-1133">Transmembrane helix</keyword>
<evidence type="ECO:0000256" key="8">
    <source>
        <dbReference type="ARBA" id="ARBA00022967"/>
    </source>
</evidence>
<proteinExistence type="inferred from homology"/>
<dbReference type="PROSITE" id="PS50893">
    <property type="entry name" value="ABC_TRANSPORTER_2"/>
    <property type="match status" value="1"/>
</dbReference>
<evidence type="ECO:0000256" key="4">
    <source>
        <dbReference type="ARBA" id="ARBA00022519"/>
    </source>
</evidence>
<evidence type="ECO:0000256" key="15">
    <source>
        <dbReference type="SAM" id="Phobius"/>
    </source>
</evidence>
<dbReference type="Pfam" id="PF12704">
    <property type="entry name" value="MacB_PCD"/>
    <property type="match status" value="1"/>
</dbReference>
<dbReference type="InterPro" id="IPR003593">
    <property type="entry name" value="AAA+_ATPase"/>
</dbReference>
<keyword evidence="3" id="KW-1003">Cell membrane</keyword>
<dbReference type="Pfam" id="PF02687">
    <property type="entry name" value="FtsX"/>
    <property type="match status" value="1"/>
</dbReference>
<comment type="subcellular location">
    <subcellularLocation>
        <location evidence="1">Cell inner membrane</location>
        <topology evidence="1">Multi-pass membrane protein</topology>
    </subcellularLocation>
</comment>
<feature type="transmembrane region" description="Helical" evidence="15">
    <location>
        <begin position="556"/>
        <end position="580"/>
    </location>
</feature>
<dbReference type="InterPro" id="IPR027417">
    <property type="entry name" value="P-loop_NTPase"/>
</dbReference>
<evidence type="ECO:0000256" key="12">
    <source>
        <dbReference type="ARBA" id="ARBA00038388"/>
    </source>
</evidence>
<evidence type="ECO:0000256" key="9">
    <source>
        <dbReference type="ARBA" id="ARBA00022989"/>
    </source>
</evidence>
<dbReference type="InterPro" id="IPR050250">
    <property type="entry name" value="Macrolide_Exporter_MacB"/>
</dbReference>
<keyword evidence="7" id="KW-0067">ATP-binding</keyword>
<keyword evidence="4" id="KW-0997">Cell inner membrane</keyword>
<accession>A0ABY6A5S7</accession>
<feature type="compositionally biased region" description="Low complexity" evidence="14">
    <location>
        <begin position="247"/>
        <end position="267"/>
    </location>
</feature>